<reference evidence="1" key="1">
    <citation type="journal article" date="2020" name="Nat. Commun.">
        <title>Large-scale genome sequencing of mycorrhizal fungi provides insights into the early evolution of symbiotic traits.</title>
        <authorList>
            <person name="Miyauchi S."/>
            <person name="Kiss E."/>
            <person name="Kuo A."/>
            <person name="Drula E."/>
            <person name="Kohler A."/>
            <person name="Sanchez-Garcia M."/>
            <person name="Morin E."/>
            <person name="Andreopoulos B."/>
            <person name="Barry K.W."/>
            <person name="Bonito G."/>
            <person name="Buee M."/>
            <person name="Carver A."/>
            <person name="Chen C."/>
            <person name="Cichocki N."/>
            <person name="Clum A."/>
            <person name="Culley D."/>
            <person name="Crous P.W."/>
            <person name="Fauchery L."/>
            <person name="Girlanda M."/>
            <person name="Hayes R.D."/>
            <person name="Keri Z."/>
            <person name="LaButti K."/>
            <person name="Lipzen A."/>
            <person name="Lombard V."/>
            <person name="Magnuson J."/>
            <person name="Maillard F."/>
            <person name="Murat C."/>
            <person name="Nolan M."/>
            <person name="Ohm R.A."/>
            <person name="Pangilinan J."/>
            <person name="Pereira M.F."/>
            <person name="Perotto S."/>
            <person name="Peter M."/>
            <person name="Pfister S."/>
            <person name="Riley R."/>
            <person name="Sitrit Y."/>
            <person name="Stielow J.B."/>
            <person name="Szollosi G."/>
            <person name="Zifcakova L."/>
            <person name="Stursova M."/>
            <person name="Spatafora J.W."/>
            <person name="Tedersoo L."/>
            <person name="Vaario L.M."/>
            <person name="Yamada A."/>
            <person name="Yan M."/>
            <person name="Wang P."/>
            <person name="Xu J."/>
            <person name="Bruns T."/>
            <person name="Baldrian P."/>
            <person name="Vilgalys R."/>
            <person name="Dunand C."/>
            <person name="Henrissat B."/>
            <person name="Grigoriev I.V."/>
            <person name="Hibbett D."/>
            <person name="Nagy L.G."/>
            <person name="Martin F.M."/>
        </authorList>
    </citation>
    <scope>NUCLEOTIDE SEQUENCE</scope>
    <source>
        <strain evidence="1">UP504</strain>
    </source>
</reference>
<protein>
    <submittedName>
        <fullName evidence="1">Uncharacterized protein</fullName>
    </submittedName>
</protein>
<dbReference type="Proteomes" id="UP000886523">
    <property type="component" value="Unassembled WGS sequence"/>
</dbReference>
<feature type="non-terminal residue" evidence="1">
    <location>
        <position position="1"/>
    </location>
</feature>
<keyword evidence="2" id="KW-1185">Reference proteome</keyword>
<evidence type="ECO:0000313" key="2">
    <source>
        <dbReference type="Proteomes" id="UP000886523"/>
    </source>
</evidence>
<sequence>LQMTLPAGAMIISIILSSDETHLMNFSGDKSMHVVYLSIGNIPSHTWRKVNAGAWIVLARLPTLKFPKTIFGTKSEAEHMPGILK</sequence>
<comment type="caution">
    <text evidence="1">The sequence shown here is derived from an EMBL/GenBank/DDBJ whole genome shotgun (WGS) entry which is preliminary data.</text>
</comment>
<accession>A0A9P6AHQ2</accession>
<dbReference type="EMBL" id="MU129147">
    <property type="protein sequence ID" value="KAF9505544.1"/>
    <property type="molecule type" value="Genomic_DNA"/>
</dbReference>
<name>A0A9P6AHQ2_9AGAM</name>
<proteinExistence type="predicted"/>
<dbReference type="OrthoDB" id="2418900at2759"/>
<dbReference type="AlphaFoldDB" id="A0A9P6AHQ2"/>
<organism evidence="1 2">
    <name type="scientific">Hydnum rufescens UP504</name>
    <dbReference type="NCBI Taxonomy" id="1448309"/>
    <lineage>
        <taxon>Eukaryota</taxon>
        <taxon>Fungi</taxon>
        <taxon>Dikarya</taxon>
        <taxon>Basidiomycota</taxon>
        <taxon>Agaricomycotina</taxon>
        <taxon>Agaricomycetes</taxon>
        <taxon>Cantharellales</taxon>
        <taxon>Hydnaceae</taxon>
        <taxon>Hydnum</taxon>
    </lineage>
</organism>
<dbReference type="Pfam" id="PF18759">
    <property type="entry name" value="Plavaka"/>
    <property type="match status" value="1"/>
</dbReference>
<evidence type="ECO:0000313" key="1">
    <source>
        <dbReference type="EMBL" id="KAF9505544.1"/>
    </source>
</evidence>
<gene>
    <name evidence="1" type="ORF">BS47DRAFT_1306485</name>
</gene>
<dbReference type="InterPro" id="IPR041078">
    <property type="entry name" value="Plavaka"/>
</dbReference>